<dbReference type="GO" id="GO:0000428">
    <property type="term" value="C:DNA-directed RNA polymerase complex"/>
    <property type="evidence" value="ECO:0007669"/>
    <property type="project" value="UniProtKB-KW"/>
</dbReference>
<dbReference type="Gene3D" id="1.10.10.60">
    <property type="entry name" value="Homeodomain-like"/>
    <property type="match status" value="1"/>
</dbReference>
<sequence length="511" mass="56723">MALTPRLEIRQSQSLALTPQLMQSIKLLQLSHLEINNFVEEELLRNPLLERDESAQQGEQEQNHEQTSSTEQVNADQDNPVIADLVDTGNQMPSASEIAKDMGTDAASLYPEQVGQDSISATSATGASPSLSSGAEYGDIEQYVAAKITLSEHLSEQVCLLVDEPAERLIARNLIDNLDDKGYLATDCETIAKQLGTTIEHVETVLFKVQKSEPAGIFARDLRECLALQLADQDRFDPMIGALLDNLDLVAKSDFAALKQKIGASDEDLGDMLKEIRALNPRPGRAFDGSSMQAVVPDVYIRPGPDGGWLLELNSEVLPRVLVNRTYYSSVSKRTRDKKEKAFLVDCLQNANWLTKSLDQRAQTILKVATEIARMQDGFLLHGVTHLKPMTLKNVADAIEMHESTVSRITTNKYIATPRGLFEMKYFFTTALSSSSGESEHSSESVRHLIKQMVDAEDVKKILSDDKIAEILSKTHQIEVARRTIAKYREGLNIPSSVVRRRQKKSKMPGF</sequence>
<feature type="domain" description="RNA polymerase sigma factor 54 core-binding" evidence="11">
    <location>
        <begin position="140"/>
        <end position="327"/>
    </location>
</feature>
<accession>A0A3B0U3B9</accession>
<dbReference type="GO" id="GO:0006352">
    <property type="term" value="P:DNA-templated transcription initiation"/>
    <property type="evidence" value="ECO:0007669"/>
    <property type="project" value="InterPro"/>
</dbReference>
<dbReference type="GO" id="GO:0016987">
    <property type="term" value="F:sigma factor activity"/>
    <property type="evidence" value="ECO:0007669"/>
    <property type="project" value="UniProtKB-KW"/>
</dbReference>
<keyword evidence="6" id="KW-0731">Sigma factor</keyword>
<comment type="similarity">
    <text evidence="1">Belongs to the sigma-54 factor family.</text>
</comment>
<dbReference type="PIRSF" id="PIRSF000774">
    <property type="entry name" value="RpoN"/>
    <property type="match status" value="1"/>
</dbReference>
<dbReference type="PANTHER" id="PTHR32248:SF4">
    <property type="entry name" value="RNA POLYMERASE SIGMA-54 FACTOR"/>
    <property type="match status" value="1"/>
</dbReference>
<evidence type="ECO:0000256" key="7">
    <source>
        <dbReference type="ARBA" id="ARBA00023125"/>
    </source>
</evidence>
<evidence type="ECO:0000256" key="6">
    <source>
        <dbReference type="ARBA" id="ARBA00023082"/>
    </source>
</evidence>
<dbReference type="AlphaFoldDB" id="A0A3B0U3B9"/>
<evidence type="ECO:0000256" key="4">
    <source>
        <dbReference type="ARBA" id="ARBA00022695"/>
    </source>
</evidence>
<dbReference type="InterPro" id="IPR000394">
    <property type="entry name" value="RNA_pol_sigma_54"/>
</dbReference>
<dbReference type="GO" id="GO:0016779">
    <property type="term" value="F:nucleotidyltransferase activity"/>
    <property type="evidence" value="ECO:0007669"/>
    <property type="project" value="UniProtKB-KW"/>
</dbReference>
<keyword evidence="5" id="KW-0805">Transcription regulation</keyword>
<feature type="compositionally biased region" description="Polar residues" evidence="9">
    <location>
        <begin position="55"/>
        <end position="77"/>
    </location>
</feature>
<keyword evidence="7" id="KW-0238">DNA-binding</keyword>
<dbReference type="GO" id="GO:0001216">
    <property type="term" value="F:DNA-binding transcription activator activity"/>
    <property type="evidence" value="ECO:0007669"/>
    <property type="project" value="InterPro"/>
</dbReference>
<dbReference type="InterPro" id="IPR038709">
    <property type="entry name" value="RpoN_core-bd_sf"/>
</dbReference>
<gene>
    <name evidence="12" type="ORF">MNBD_ALPHA11-383</name>
</gene>
<evidence type="ECO:0000259" key="11">
    <source>
        <dbReference type="Pfam" id="PF04963"/>
    </source>
</evidence>
<dbReference type="GO" id="GO:0003677">
    <property type="term" value="F:DNA binding"/>
    <property type="evidence" value="ECO:0007669"/>
    <property type="project" value="UniProtKB-KW"/>
</dbReference>
<dbReference type="Pfam" id="PF04552">
    <property type="entry name" value="Sigma54_DBD"/>
    <property type="match status" value="1"/>
</dbReference>
<dbReference type="NCBIfam" id="NF004596">
    <property type="entry name" value="PRK05932.1-3"/>
    <property type="match status" value="1"/>
</dbReference>
<evidence type="ECO:0000256" key="3">
    <source>
        <dbReference type="ARBA" id="ARBA00022679"/>
    </source>
</evidence>
<evidence type="ECO:0000256" key="9">
    <source>
        <dbReference type="SAM" id="MobiDB-lite"/>
    </source>
</evidence>
<keyword evidence="4" id="KW-0548">Nucleotidyltransferase</keyword>
<protein>
    <submittedName>
        <fullName evidence="12">RNA polymerase sigma-54 factor RpoN</fullName>
    </submittedName>
</protein>
<evidence type="ECO:0000256" key="8">
    <source>
        <dbReference type="ARBA" id="ARBA00023163"/>
    </source>
</evidence>
<keyword evidence="3" id="KW-0808">Transferase</keyword>
<proteinExistence type="inferred from homology"/>
<reference evidence="12" key="1">
    <citation type="submission" date="2018-06" db="EMBL/GenBank/DDBJ databases">
        <authorList>
            <person name="Zhirakovskaya E."/>
        </authorList>
    </citation>
    <scope>NUCLEOTIDE SEQUENCE</scope>
</reference>
<keyword evidence="2" id="KW-0240">DNA-directed RNA polymerase</keyword>
<dbReference type="Gene3D" id="1.10.10.1330">
    <property type="entry name" value="RNA polymerase sigma-54 factor, core-binding domain"/>
    <property type="match status" value="1"/>
</dbReference>
<organism evidence="12">
    <name type="scientific">hydrothermal vent metagenome</name>
    <dbReference type="NCBI Taxonomy" id="652676"/>
    <lineage>
        <taxon>unclassified sequences</taxon>
        <taxon>metagenomes</taxon>
        <taxon>ecological metagenomes</taxon>
    </lineage>
</organism>
<evidence type="ECO:0000256" key="5">
    <source>
        <dbReference type="ARBA" id="ARBA00023015"/>
    </source>
</evidence>
<name>A0A3B0U3B9_9ZZZZ</name>
<dbReference type="PANTHER" id="PTHR32248">
    <property type="entry name" value="RNA POLYMERASE SIGMA-54 FACTOR"/>
    <property type="match status" value="1"/>
</dbReference>
<feature type="domain" description="RNA polymerase sigma factor 54 DNA-binding" evidence="10">
    <location>
        <begin position="342"/>
        <end position="502"/>
    </location>
</feature>
<dbReference type="InterPro" id="IPR007634">
    <property type="entry name" value="RNA_pol_sigma_54_DNA-bd"/>
</dbReference>
<evidence type="ECO:0000313" key="12">
    <source>
        <dbReference type="EMBL" id="VAW21082.1"/>
    </source>
</evidence>
<dbReference type="Pfam" id="PF00309">
    <property type="entry name" value="Sigma54_AID"/>
    <property type="match status" value="1"/>
</dbReference>
<keyword evidence="8" id="KW-0804">Transcription</keyword>
<dbReference type="EMBL" id="UOEQ01000324">
    <property type="protein sequence ID" value="VAW21082.1"/>
    <property type="molecule type" value="Genomic_DNA"/>
</dbReference>
<dbReference type="NCBIfam" id="TIGR02395">
    <property type="entry name" value="rpoN_sigma"/>
    <property type="match status" value="1"/>
</dbReference>
<dbReference type="PROSITE" id="PS50044">
    <property type="entry name" value="SIGMA54_3"/>
    <property type="match status" value="1"/>
</dbReference>
<feature type="region of interest" description="Disordered" evidence="9">
    <location>
        <begin position="54"/>
        <end position="77"/>
    </location>
</feature>
<dbReference type="PROSITE" id="PS00718">
    <property type="entry name" value="SIGMA54_2"/>
    <property type="match status" value="1"/>
</dbReference>
<evidence type="ECO:0000259" key="10">
    <source>
        <dbReference type="Pfam" id="PF04552"/>
    </source>
</evidence>
<dbReference type="InterPro" id="IPR007046">
    <property type="entry name" value="RNA_pol_sigma_54_core-bd"/>
</dbReference>
<evidence type="ECO:0000256" key="1">
    <source>
        <dbReference type="ARBA" id="ARBA00008798"/>
    </source>
</evidence>
<dbReference type="PRINTS" id="PR00045">
    <property type="entry name" value="SIGMA54FCT"/>
</dbReference>
<evidence type="ECO:0000256" key="2">
    <source>
        <dbReference type="ARBA" id="ARBA00022478"/>
    </source>
</evidence>
<dbReference type="NCBIfam" id="NF009118">
    <property type="entry name" value="PRK12469.1"/>
    <property type="match status" value="1"/>
</dbReference>
<dbReference type="Pfam" id="PF04963">
    <property type="entry name" value="Sigma54_CBD"/>
    <property type="match status" value="1"/>
</dbReference>
<dbReference type="PROSITE" id="PS00717">
    <property type="entry name" value="SIGMA54_1"/>
    <property type="match status" value="1"/>
</dbReference>